<evidence type="ECO:0000256" key="12">
    <source>
        <dbReference type="PROSITE-ProRule" id="PRU00192"/>
    </source>
</evidence>
<dbReference type="PANTHER" id="PTHR10829">
    <property type="entry name" value="CORTACTIN AND DREBRIN"/>
    <property type="match status" value="1"/>
</dbReference>
<comment type="subunit">
    <text evidence="10">Interacts with 5-lipoxygenase (ALOX5/5LO) in a calcium-independent manner. Binds to F-actin with a stoichiometry of 1:2.</text>
</comment>
<evidence type="ECO:0000256" key="1">
    <source>
        <dbReference type="ARBA" id="ARBA00004245"/>
    </source>
</evidence>
<comment type="subcellular location">
    <subcellularLocation>
        <location evidence="1">Cytoplasm</location>
        <location evidence="1">Cytoskeleton</location>
    </subcellularLocation>
</comment>
<dbReference type="InterPro" id="IPR002108">
    <property type="entry name" value="ADF-H"/>
</dbReference>
<dbReference type="Proteomes" id="UP001347796">
    <property type="component" value="Unassembled WGS sequence"/>
</dbReference>
<dbReference type="SUPFAM" id="SSF50044">
    <property type="entry name" value="SH3-domain"/>
    <property type="match status" value="1"/>
</dbReference>
<dbReference type="CDD" id="cd11960">
    <property type="entry name" value="SH3_Abp1_eu"/>
    <property type="match status" value="1"/>
</dbReference>
<proteinExistence type="inferred from homology"/>
<accession>A0AAN8JYJ6</accession>
<dbReference type="GO" id="GO:0014069">
    <property type="term" value="C:postsynaptic density"/>
    <property type="evidence" value="ECO:0007669"/>
    <property type="project" value="TreeGrafter"/>
</dbReference>
<dbReference type="PRINTS" id="PR00452">
    <property type="entry name" value="SH3DOMAIN"/>
</dbReference>
<dbReference type="PROSITE" id="PS50002">
    <property type="entry name" value="SH3"/>
    <property type="match status" value="1"/>
</dbReference>
<name>A0AAN8JYJ6_PATCE</name>
<dbReference type="SMART" id="SM00326">
    <property type="entry name" value="SH3"/>
    <property type="match status" value="1"/>
</dbReference>
<feature type="domain" description="ADF-H" evidence="15">
    <location>
        <begin position="4"/>
        <end position="133"/>
    </location>
</feature>
<keyword evidence="6" id="KW-0009">Actin-binding</keyword>
<dbReference type="GO" id="GO:0030427">
    <property type="term" value="C:site of polarized growth"/>
    <property type="evidence" value="ECO:0007669"/>
    <property type="project" value="TreeGrafter"/>
</dbReference>
<dbReference type="GO" id="GO:0005884">
    <property type="term" value="C:actin filament"/>
    <property type="evidence" value="ECO:0007669"/>
    <property type="project" value="TreeGrafter"/>
</dbReference>
<dbReference type="GO" id="GO:0048812">
    <property type="term" value="P:neuron projection morphogenesis"/>
    <property type="evidence" value="ECO:0007669"/>
    <property type="project" value="TreeGrafter"/>
</dbReference>
<evidence type="ECO:0000256" key="11">
    <source>
        <dbReference type="ARBA" id="ARBA00068121"/>
    </source>
</evidence>
<evidence type="ECO:0000313" key="17">
    <source>
        <dbReference type="Proteomes" id="UP001347796"/>
    </source>
</evidence>
<feature type="region of interest" description="Disordered" evidence="13">
    <location>
        <begin position="183"/>
        <end position="444"/>
    </location>
</feature>
<evidence type="ECO:0000259" key="15">
    <source>
        <dbReference type="PROSITE" id="PS51263"/>
    </source>
</evidence>
<protein>
    <recommendedName>
        <fullName evidence="11">Coactosin-like protein</fullName>
    </recommendedName>
</protein>
<keyword evidence="7" id="KW-0206">Cytoskeleton</keyword>
<dbReference type="EMBL" id="JAZGQO010000006">
    <property type="protein sequence ID" value="KAK6186196.1"/>
    <property type="molecule type" value="Genomic_DNA"/>
</dbReference>
<evidence type="ECO:0000256" key="4">
    <source>
        <dbReference type="ARBA" id="ARBA00022490"/>
    </source>
</evidence>
<feature type="domain" description="SH3" evidence="14">
    <location>
        <begin position="461"/>
        <end position="520"/>
    </location>
</feature>
<evidence type="ECO:0000256" key="8">
    <source>
        <dbReference type="ARBA" id="ARBA00038052"/>
    </source>
</evidence>
<keyword evidence="3 12" id="KW-0728">SH3 domain</keyword>
<keyword evidence="5" id="KW-0175">Coiled coil</keyword>
<comment type="similarity">
    <text evidence="8">Belongs to the actin-binding proteins ADF family. Coactosin subfamily.</text>
</comment>
<gene>
    <name evidence="16" type="ORF">SNE40_008282</name>
</gene>
<evidence type="ECO:0000256" key="7">
    <source>
        <dbReference type="ARBA" id="ARBA00023212"/>
    </source>
</evidence>
<evidence type="ECO:0000256" key="13">
    <source>
        <dbReference type="SAM" id="MobiDB-lite"/>
    </source>
</evidence>
<comment type="caution">
    <text evidence="16">The sequence shown here is derived from an EMBL/GenBank/DDBJ whole genome shotgun (WGS) entry which is preliminary data.</text>
</comment>
<evidence type="ECO:0000256" key="3">
    <source>
        <dbReference type="ARBA" id="ARBA00022443"/>
    </source>
</evidence>
<dbReference type="FunFam" id="2.30.30.40:FF:000046">
    <property type="entry name" value="Drebrin-like protein isoform B"/>
    <property type="match status" value="1"/>
</dbReference>
<dbReference type="Pfam" id="PF14604">
    <property type="entry name" value="SH3_9"/>
    <property type="match status" value="1"/>
</dbReference>
<dbReference type="GO" id="GO:0045773">
    <property type="term" value="P:positive regulation of axon extension"/>
    <property type="evidence" value="ECO:0007669"/>
    <property type="project" value="TreeGrafter"/>
</dbReference>
<dbReference type="SMART" id="SM00102">
    <property type="entry name" value="ADF"/>
    <property type="match status" value="1"/>
</dbReference>
<dbReference type="AlphaFoldDB" id="A0AAN8JYJ6"/>
<dbReference type="GO" id="GO:0051015">
    <property type="term" value="F:actin filament binding"/>
    <property type="evidence" value="ECO:0007669"/>
    <property type="project" value="TreeGrafter"/>
</dbReference>
<dbReference type="Pfam" id="PF00241">
    <property type="entry name" value="Cofilin_ADF"/>
    <property type="match status" value="1"/>
</dbReference>
<keyword evidence="17" id="KW-1185">Reference proteome</keyword>
<dbReference type="GO" id="GO:0030425">
    <property type="term" value="C:dendrite"/>
    <property type="evidence" value="ECO:0007669"/>
    <property type="project" value="TreeGrafter"/>
</dbReference>
<dbReference type="PROSITE" id="PS51263">
    <property type="entry name" value="ADF_H"/>
    <property type="match status" value="1"/>
</dbReference>
<dbReference type="InterPro" id="IPR029006">
    <property type="entry name" value="ADF-H/Gelsolin-like_dom_sf"/>
</dbReference>
<organism evidence="16 17">
    <name type="scientific">Patella caerulea</name>
    <name type="common">Rayed Mediterranean limpet</name>
    <dbReference type="NCBI Taxonomy" id="87958"/>
    <lineage>
        <taxon>Eukaryota</taxon>
        <taxon>Metazoa</taxon>
        <taxon>Spiralia</taxon>
        <taxon>Lophotrochozoa</taxon>
        <taxon>Mollusca</taxon>
        <taxon>Gastropoda</taxon>
        <taxon>Patellogastropoda</taxon>
        <taxon>Patelloidea</taxon>
        <taxon>Patellidae</taxon>
        <taxon>Patella</taxon>
    </lineage>
</organism>
<evidence type="ECO:0000259" key="14">
    <source>
        <dbReference type="PROSITE" id="PS50002"/>
    </source>
</evidence>
<evidence type="ECO:0000256" key="2">
    <source>
        <dbReference type="ARBA" id="ARBA00011039"/>
    </source>
</evidence>
<reference evidence="16 17" key="1">
    <citation type="submission" date="2024-01" db="EMBL/GenBank/DDBJ databases">
        <title>The genome of the rayed Mediterranean limpet Patella caerulea (Linnaeus, 1758).</title>
        <authorList>
            <person name="Anh-Thu Weber A."/>
            <person name="Halstead-Nussloch G."/>
        </authorList>
    </citation>
    <scope>NUCLEOTIDE SEQUENCE [LARGE SCALE GENOMIC DNA]</scope>
    <source>
        <strain evidence="16">AATW-2023a</strain>
        <tissue evidence="16">Whole specimen</tissue>
    </source>
</reference>
<dbReference type="InterPro" id="IPR035717">
    <property type="entry name" value="Drebrin-like_SH3"/>
</dbReference>
<dbReference type="Gene3D" id="2.30.30.40">
    <property type="entry name" value="SH3 Domains"/>
    <property type="match status" value="1"/>
</dbReference>
<feature type="compositionally biased region" description="Basic and acidic residues" evidence="13">
    <location>
        <begin position="183"/>
        <end position="279"/>
    </location>
</feature>
<feature type="compositionally biased region" description="Acidic residues" evidence="13">
    <location>
        <begin position="353"/>
        <end position="377"/>
    </location>
</feature>
<dbReference type="FunFam" id="3.40.20.10:FF:000018">
    <property type="entry name" value="Coactosin-like 1"/>
    <property type="match status" value="1"/>
</dbReference>
<dbReference type="CDD" id="cd11281">
    <property type="entry name" value="ADF_drebrin_like"/>
    <property type="match status" value="1"/>
</dbReference>
<dbReference type="PANTHER" id="PTHR10829:SF25">
    <property type="entry name" value="DREBRIN-LIKE PROTEIN"/>
    <property type="match status" value="1"/>
</dbReference>
<keyword evidence="4" id="KW-0963">Cytoplasm</keyword>
<evidence type="ECO:0000256" key="9">
    <source>
        <dbReference type="ARBA" id="ARBA00058385"/>
    </source>
</evidence>
<evidence type="ECO:0000256" key="5">
    <source>
        <dbReference type="ARBA" id="ARBA00023054"/>
    </source>
</evidence>
<dbReference type="InterPro" id="IPR036028">
    <property type="entry name" value="SH3-like_dom_sf"/>
</dbReference>
<sequence length="520" mass="59017">MAIDLKKNKDSLTKAINAVVDVKSDTDWVVFGYEGQTCTLKVVETGDGGLEEMIDDLNSGKIMYGYCRVKDPNTDLFKYVLINWQGEGAPDQFRLKYSTHLNDIKSLCRSIHVTINARTEDDVDIDLITTKVAKSSGSNYSFHKEKARPVEEPTPVGTNYKRTVATRDINNKSRDKFWAGTEKDEAARIEEEKKRKNEEASRMDAERKERELREAKAREQAVQDKMQRVREQKRAEELANSTNKEEEKRRWEREQKEIEMNDEQRRQSQNMARKERTSEAAHLVGGKTSGTRSMFEEKSRQVQGAGSTGPPPPRKLKSTFLENQSSQEEPVRKQPIELPRNDPPAAPTREPEPEPSYEPEPEQQSYEPEEQSYEPEPEQQSYEPEPVSNPVPTSLPKTRNLLAEGLPKRQDSDDEAAEEQDWRDEPEEPVSAASPPPAPSQTTYVVEEDDIQTPTDNGGVSTGLTATALYDYQATDDTEITFDPGDMILNIEQIDEGWWLGTAPDGNHGMFPANYVELNE</sequence>
<dbReference type="GO" id="GO:0030027">
    <property type="term" value="C:lamellipodium"/>
    <property type="evidence" value="ECO:0007669"/>
    <property type="project" value="TreeGrafter"/>
</dbReference>
<evidence type="ECO:0000256" key="6">
    <source>
        <dbReference type="ARBA" id="ARBA00023203"/>
    </source>
</evidence>
<dbReference type="GO" id="GO:0098974">
    <property type="term" value="P:postsynaptic actin cytoskeleton organization"/>
    <property type="evidence" value="ECO:0007669"/>
    <property type="project" value="TreeGrafter"/>
</dbReference>
<comment type="similarity">
    <text evidence="2">Belongs to the ABP1 family.</text>
</comment>
<dbReference type="InterPro" id="IPR001452">
    <property type="entry name" value="SH3_domain"/>
</dbReference>
<comment type="function">
    <text evidence="9">Binds to F-actin in a calcium-independent manner. Has no direct effect on actin depolymerization. Acts as a chaperone for ALOX5 (5LO), influencing both its stability and activity in leukotrienes synthesis.</text>
</comment>
<dbReference type="GO" id="GO:0045211">
    <property type="term" value="C:postsynaptic membrane"/>
    <property type="evidence" value="ECO:0007669"/>
    <property type="project" value="TreeGrafter"/>
</dbReference>
<dbReference type="Gene3D" id="3.40.20.10">
    <property type="entry name" value="Severin"/>
    <property type="match status" value="1"/>
</dbReference>
<feature type="compositionally biased region" description="Acidic residues" evidence="13">
    <location>
        <begin position="412"/>
        <end position="428"/>
    </location>
</feature>
<evidence type="ECO:0000256" key="10">
    <source>
        <dbReference type="ARBA" id="ARBA00062335"/>
    </source>
</evidence>
<dbReference type="GO" id="GO:0030864">
    <property type="term" value="C:cortical actin cytoskeleton"/>
    <property type="evidence" value="ECO:0007669"/>
    <property type="project" value="TreeGrafter"/>
</dbReference>
<evidence type="ECO:0000313" key="16">
    <source>
        <dbReference type="EMBL" id="KAK6186196.1"/>
    </source>
</evidence>
<dbReference type="GO" id="GO:0030833">
    <property type="term" value="P:regulation of actin filament polymerization"/>
    <property type="evidence" value="ECO:0007669"/>
    <property type="project" value="TreeGrafter"/>
</dbReference>
<dbReference type="SUPFAM" id="SSF55753">
    <property type="entry name" value="Actin depolymerizing proteins"/>
    <property type="match status" value="1"/>
</dbReference>